<feature type="transmembrane region" description="Helical" evidence="7">
    <location>
        <begin position="415"/>
        <end position="435"/>
    </location>
</feature>
<keyword evidence="5 7" id="KW-1133">Transmembrane helix</keyword>
<comment type="similarity">
    <text evidence="2">Belongs to the polysaccharide synthase family.</text>
</comment>
<feature type="transmembrane region" description="Helical" evidence="7">
    <location>
        <begin position="328"/>
        <end position="345"/>
    </location>
</feature>
<feature type="transmembrane region" description="Helical" evidence="7">
    <location>
        <begin position="115"/>
        <end position="135"/>
    </location>
</feature>
<evidence type="ECO:0000256" key="3">
    <source>
        <dbReference type="ARBA" id="ARBA00022475"/>
    </source>
</evidence>
<evidence type="ECO:0000256" key="1">
    <source>
        <dbReference type="ARBA" id="ARBA00004651"/>
    </source>
</evidence>
<evidence type="ECO:0000256" key="7">
    <source>
        <dbReference type="SAM" id="Phobius"/>
    </source>
</evidence>
<feature type="transmembrane region" description="Helical" evidence="7">
    <location>
        <begin position="357"/>
        <end position="375"/>
    </location>
</feature>
<evidence type="ECO:0000313" key="8">
    <source>
        <dbReference type="EMBL" id="RII37131.1"/>
    </source>
</evidence>
<keyword evidence="9" id="KW-1185">Reference proteome</keyword>
<keyword evidence="6 7" id="KW-0472">Membrane</keyword>
<feature type="transmembrane region" description="Helical" evidence="7">
    <location>
        <begin position="12"/>
        <end position="36"/>
    </location>
</feature>
<dbReference type="PANTHER" id="PTHR30250:SF10">
    <property type="entry name" value="LIPOPOLYSACCHARIDE BIOSYNTHESIS PROTEIN WZXC"/>
    <property type="match status" value="1"/>
</dbReference>
<dbReference type="EMBL" id="QWJJ01000021">
    <property type="protein sequence ID" value="RII37131.1"/>
    <property type="molecule type" value="Genomic_DNA"/>
</dbReference>
<feature type="transmembrane region" description="Helical" evidence="7">
    <location>
        <begin position="231"/>
        <end position="251"/>
    </location>
</feature>
<feature type="transmembrane region" description="Helical" evidence="7">
    <location>
        <begin position="287"/>
        <end position="308"/>
    </location>
</feature>
<comment type="caution">
    <text evidence="8">The sequence shown here is derived from an EMBL/GenBank/DDBJ whole genome shotgun (WGS) entry which is preliminary data.</text>
</comment>
<keyword evidence="3" id="KW-1003">Cell membrane</keyword>
<comment type="subcellular location">
    <subcellularLocation>
        <location evidence="1">Cell membrane</location>
        <topology evidence="1">Multi-pass membrane protein</topology>
    </subcellularLocation>
</comment>
<feature type="transmembrane region" description="Helical" evidence="7">
    <location>
        <begin position="147"/>
        <end position="168"/>
    </location>
</feature>
<gene>
    <name evidence="8" type="ORF">DL237_18790</name>
</gene>
<dbReference type="Pfam" id="PF13440">
    <property type="entry name" value="Polysacc_synt_3"/>
    <property type="match status" value="1"/>
</dbReference>
<name>A0A399IVR9_9RHOB</name>
<organism evidence="8 9">
    <name type="scientific">Pseudooceanicola sediminis</name>
    <dbReference type="NCBI Taxonomy" id="2211117"/>
    <lineage>
        <taxon>Bacteria</taxon>
        <taxon>Pseudomonadati</taxon>
        <taxon>Pseudomonadota</taxon>
        <taxon>Alphaproteobacteria</taxon>
        <taxon>Rhodobacterales</taxon>
        <taxon>Paracoccaceae</taxon>
        <taxon>Pseudooceanicola</taxon>
    </lineage>
</organism>
<dbReference type="PANTHER" id="PTHR30250">
    <property type="entry name" value="PST FAMILY PREDICTED COLANIC ACID TRANSPORTER"/>
    <property type="match status" value="1"/>
</dbReference>
<feature type="transmembrane region" description="Helical" evidence="7">
    <location>
        <begin position="83"/>
        <end position="103"/>
    </location>
</feature>
<accession>A0A399IVR9</accession>
<feature type="transmembrane region" description="Helical" evidence="7">
    <location>
        <begin position="447"/>
        <end position="468"/>
    </location>
</feature>
<sequence>MKVEGSLMKYAASGVFWSLVQVWVNRIFALGLWAVLARLLDPTAFGIAATGTLLLQVTPTLAELGFGRSIMQRKALQDSDINLPFFFSLGICLLVTLVVSLNADWISSQLHAEDAALYISLVIATLLLNVPSLFQEAVYKRNMQFKFLAIRTFYANVIGGVLAVIAALLGAGVWSFLVQAYVTCIINTFLIWRRPLWTPGLSLHTQSFREMLRFGYPLSLQTLNAFVGTRLIDFIIIGKFGLAAYGIYAIGSRLYTVLMRMLQGALGDVSLSALSRISDDRDRLVSVYRKTMMMGGYGTSTIFVLLASISPETCHVLFGSRWDGVDDIATLLMLMGAVNCVQYLNGPFQASRGNSHLMLVTGLSKTGISILALLLVPSDSIIELTIIFVLAQVAATPISFFFVTRELKMGMWAAYRLLLPPALINAACFAMVWFARPEVALLGLPVILQGVLLALLFAVLFFVLLVLVDRKKALKGVRMLRTALRSI</sequence>
<dbReference type="InterPro" id="IPR050833">
    <property type="entry name" value="Poly_Biosynth_Transport"/>
</dbReference>
<evidence type="ECO:0000256" key="6">
    <source>
        <dbReference type="ARBA" id="ARBA00023136"/>
    </source>
</evidence>
<proteinExistence type="inferred from homology"/>
<protein>
    <submittedName>
        <fullName evidence="8">Lipopolysaccharide biosynthesis protein</fullName>
    </submittedName>
</protein>
<evidence type="ECO:0000256" key="2">
    <source>
        <dbReference type="ARBA" id="ARBA00007430"/>
    </source>
</evidence>
<dbReference type="GO" id="GO:0005886">
    <property type="term" value="C:plasma membrane"/>
    <property type="evidence" value="ECO:0007669"/>
    <property type="project" value="UniProtKB-SubCell"/>
</dbReference>
<dbReference type="RefSeq" id="WP_119400588.1">
    <property type="nucleotide sequence ID" value="NZ_QWJJ01000021.1"/>
</dbReference>
<evidence type="ECO:0000256" key="4">
    <source>
        <dbReference type="ARBA" id="ARBA00022692"/>
    </source>
</evidence>
<evidence type="ECO:0000313" key="9">
    <source>
        <dbReference type="Proteomes" id="UP000265848"/>
    </source>
</evidence>
<dbReference type="AlphaFoldDB" id="A0A399IVR9"/>
<keyword evidence="4 7" id="KW-0812">Transmembrane</keyword>
<dbReference type="OrthoDB" id="9770347at2"/>
<evidence type="ECO:0000256" key="5">
    <source>
        <dbReference type="ARBA" id="ARBA00022989"/>
    </source>
</evidence>
<feature type="transmembrane region" description="Helical" evidence="7">
    <location>
        <begin position="381"/>
        <end position="403"/>
    </location>
</feature>
<feature type="transmembrane region" description="Helical" evidence="7">
    <location>
        <begin position="42"/>
        <end position="62"/>
    </location>
</feature>
<reference evidence="8 9" key="1">
    <citation type="submission" date="2018-08" db="EMBL/GenBank/DDBJ databases">
        <title>Pseudooceanicola sediminis CY03 in the family Rhodobacteracea.</title>
        <authorList>
            <person name="Zhang Y.-J."/>
        </authorList>
    </citation>
    <scope>NUCLEOTIDE SEQUENCE [LARGE SCALE GENOMIC DNA]</scope>
    <source>
        <strain evidence="8 9">CY03</strain>
    </source>
</reference>
<dbReference type="Proteomes" id="UP000265848">
    <property type="component" value="Unassembled WGS sequence"/>
</dbReference>